<evidence type="ECO:0000259" key="2">
    <source>
        <dbReference type="SMART" id="SM00899"/>
    </source>
</evidence>
<dbReference type="InterPro" id="IPR052713">
    <property type="entry name" value="FeoA"/>
</dbReference>
<organism evidence="3 4">
    <name type="scientific">Chlorobaculum limnaeum</name>
    <dbReference type="NCBI Taxonomy" id="274537"/>
    <lineage>
        <taxon>Bacteria</taxon>
        <taxon>Pseudomonadati</taxon>
        <taxon>Chlorobiota</taxon>
        <taxon>Chlorobiia</taxon>
        <taxon>Chlorobiales</taxon>
        <taxon>Chlorobiaceae</taxon>
        <taxon>Chlorobaculum</taxon>
    </lineage>
</organism>
<sequence length="97" mass="10844">MKLSELKTGDRAEVTAVTAEPAVRRRLMDLGLVRGTELEVLRFAPLGDPIEISCKGLLLTLRRNEAEGITVNQLEAAESRPVAWHGLRKRHRFGKRA</sequence>
<dbReference type="InterPro" id="IPR008988">
    <property type="entry name" value="Transcriptional_repressor_C"/>
</dbReference>
<reference evidence="3" key="1">
    <citation type="submission" date="2016-09" db="EMBL/GenBank/DDBJ databases">
        <title>Genome sequence of Chlorobaculum limnaeum.</title>
        <authorList>
            <person name="Liu Z."/>
            <person name="Tank M."/>
            <person name="Bryant D.A."/>
        </authorList>
    </citation>
    <scope>NUCLEOTIDE SEQUENCE [LARGE SCALE GENOMIC DNA]</scope>
    <source>
        <strain evidence="3">DSM 1677</strain>
    </source>
</reference>
<name>A0A1D8D3A6_CHLLM</name>
<dbReference type="Pfam" id="PF04023">
    <property type="entry name" value="FeoA"/>
    <property type="match status" value="1"/>
</dbReference>
<proteinExistence type="predicted"/>
<dbReference type="GO" id="GO:0046914">
    <property type="term" value="F:transition metal ion binding"/>
    <property type="evidence" value="ECO:0007669"/>
    <property type="project" value="InterPro"/>
</dbReference>
<accession>A0A1D8D3A6</accession>
<dbReference type="OrthoDB" id="9811076at2"/>
<dbReference type="PANTHER" id="PTHR42954:SF2">
    <property type="entry name" value="FE(2+) TRANSPORT PROTEIN A"/>
    <property type="match status" value="1"/>
</dbReference>
<evidence type="ECO:0000256" key="1">
    <source>
        <dbReference type="ARBA" id="ARBA00023004"/>
    </source>
</evidence>
<dbReference type="Gene3D" id="2.30.30.90">
    <property type="match status" value="1"/>
</dbReference>
<dbReference type="STRING" id="274537.BIU88_12270"/>
<dbReference type="AlphaFoldDB" id="A0A1D8D3A6"/>
<dbReference type="InterPro" id="IPR038157">
    <property type="entry name" value="FeoA_core_dom"/>
</dbReference>
<evidence type="ECO:0000313" key="4">
    <source>
        <dbReference type="Proteomes" id="UP000095185"/>
    </source>
</evidence>
<dbReference type="EMBL" id="CP017305">
    <property type="protein sequence ID" value="AOS84833.1"/>
    <property type="molecule type" value="Genomic_DNA"/>
</dbReference>
<dbReference type="KEGG" id="clz:BIU88_12270"/>
<dbReference type="Proteomes" id="UP000095185">
    <property type="component" value="Chromosome"/>
</dbReference>
<evidence type="ECO:0000313" key="3">
    <source>
        <dbReference type="EMBL" id="AOS84833.1"/>
    </source>
</evidence>
<dbReference type="SMART" id="SM00899">
    <property type="entry name" value="FeoA"/>
    <property type="match status" value="1"/>
</dbReference>
<gene>
    <name evidence="3" type="ORF">BIU88_12270</name>
</gene>
<protein>
    <submittedName>
        <fullName evidence="3">Iron transporter FeoA</fullName>
    </submittedName>
</protein>
<dbReference type="PANTHER" id="PTHR42954">
    <property type="entry name" value="FE(2+) TRANSPORT PROTEIN A"/>
    <property type="match status" value="1"/>
</dbReference>
<dbReference type="SUPFAM" id="SSF50037">
    <property type="entry name" value="C-terminal domain of transcriptional repressors"/>
    <property type="match status" value="1"/>
</dbReference>
<keyword evidence="1" id="KW-0408">Iron</keyword>
<feature type="domain" description="Ferrous iron transporter FeoA-like" evidence="2">
    <location>
        <begin position="1"/>
        <end position="73"/>
    </location>
</feature>
<dbReference type="RefSeq" id="WP_069811019.1">
    <property type="nucleotide sequence ID" value="NZ_CP017305.1"/>
</dbReference>
<keyword evidence="4" id="KW-1185">Reference proteome</keyword>
<dbReference type="InterPro" id="IPR007167">
    <property type="entry name" value="Fe-transptr_FeoA-like"/>
</dbReference>